<reference evidence="2 3" key="1">
    <citation type="journal article" date="2021" name="BMC Biol.">
        <title>Horizontally acquired antibacterial genes associated with adaptive radiation of ladybird beetles.</title>
        <authorList>
            <person name="Li H.S."/>
            <person name="Tang X.F."/>
            <person name="Huang Y.H."/>
            <person name="Xu Z.Y."/>
            <person name="Chen M.L."/>
            <person name="Du X.Y."/>
            <person name="Qiu B.Y."/>
            <person name="Chen P.T."/>
            <person name="Zhang W."/>
            <person name="Slipinski A."/>
            <person name="Escalona H.E."/>
            <person name="Waterhouse R.M."/>
            <person name="Zwick A."/>
            <person name="Pang H."/>
        </authorList>
    </citation>
    <scope>NUCLEOTIDE SEQUENCE [LARGE SCALE GENOMIC DNA]</scope>
    <source>
        <strain evidence="2">SYSU2018</strain>
    </source>
</reference>
<feature type="region of interest" description="Disordered" evidence="1">
    <location>
        <begin position="129"/>
        <end position="151"/>
    </location>
</feature>
<accession>A0ABD2PD57</accession>
<gene>
    <name evidence="2" type="ORF">HHI36_003348</name>
</gene>
<name>A0ABD2PD57_9CUCU</name>
<evidence type="ECO:0000313" key="3">
    <source>
        <dbReference type="Proteomes" id="UP001516400"/>
    </source>
</evidence>
<keyword evidence="3" id="KW-1185">Reference proteome</keyword>
<proteinExistence type="predicted"/>
<comment type="caution">
    <text evidence="2">The sequence shown here is derived from an EMBL/GenBank/DDBJ whole genome shotgun (WGS) entry which is preliminary data.</text>
</comment>
<dbReference type="AlphaFoldDB" id="A0ABD2PD57"/>
<dbReference type="Proteomes" id="UP001516400">
    <property type="component" value="Unassembled WGS sequence"/>
</dbReference>
<dbReference type="EMBL" id="JABFTP020000185">
    <property type="protein sequence ID" value="KAL3288903.1"/>
    <property type="molecule type" value="Genomic_DNA"/>
</dbReference>
<sequence>MRNQEPKHVRNRKNPPTNEEITYAELSLTNQQMPHVIYTQQAIPMSVIRRQEPTVYAQLDMSNRVPMSTLQPLSPPHPSTFQTLHHPVSHLPPYMPRSFREDQLQDGNITAETPLINPRDSSALQPLLEANNSKSSTLSSNQPRIVTATRF</sequence>
<protein>
    <submittedName>
        <fullName evidence="2">Uncharacterized protein</fullName>
    </submittedName>
</protein>
<evidence type="ECO:0000313" key="2">
    <source>
        <dbReference type="EMBL" id="KAL3288903.1"/>
    </source>
</evidence>
<evidence type="ECO:0000256" key="1">
    <source>
        <dbReference type="SAM" id="MobiDB-lite"/>
    </source>
</evidence>
<organism evidence="2 3">
    <name type="scientific">Cryptolaemus montrouzieri</name>
    <dbReference type="NCBI Taxonomy" id="559131"/>
    <lineage>
        <taxon>Eukaryota</taxon>
        <taxon>Metazoa</taxon>
        <taxon>Ecdysozoa</taxon>
        <taxon>Arthropoda</taxon>
        <taxon>Hexapoda</taxon>
        <taxon>Insecta</taxon>
        <taxon>Pterygota</taxon>
        <taxon>Neoptera</taxon>
        <taxon>Endopterygota</taxon>
        <taxon>Coleoptera</taxon>
        <taxon>Polyphaga</taxon>
        <taxon>Cucujiformia</taxon>
        <taxon>Coccinelloidea</taxon>
        <taxon>Coccinellidae</taxon>
        <taxon>Scymninae</taxon>
        <taxon>Scymnini</taxon>
        <taxon>Cryptolaemus</taxon>
    </lineage>
</organism>